<keyword evidence="2" id="KW-0472">Membrane</keyword>
<protein>
    <submittedName>
        <fullName evidence="3">DUF998 domain-containing protein</fullName>
    </submittedName>
</protein>
<evidence type="ECO:0000313" key="3">
    <source>
        <dbReference type="EMBL" id="MFD2418256.1"/>
    </source>
</evidence>
<evidence type="ECO:0000256" key="2">
    <source>
        <dbReference type="SAM" id="Phobius"/>
    </source>
</evidence>
<reference evidence="4" key="1">
    <citation type="journal article" date="2019" name="Int. J. Syst. Evol. Microbiol.">
        <title>The Global Catalogue of Microorganisms (GCM) 10K type strain sequencing project: providing services to taxonomists for standard genome sequencing and annotation.</title>
        <authorList>
            <consortium name="The Broad Institute Genomics Platform"/>
            <consortium name="The Broad Institute Genome Sequencing Center for Infectious Disease"/>
            <person name="Wu L."/>
            <person name="Ma J."/>
        </authorList>
    </citation>
    <scope>NUCLEOTIDE SEQUENCE [LARGE SCALE GENOMIC DNA]</scope>
    <source>
        <strain evidence="4">CGMCC 4.7645</strain>
    </source>
</reference>
<keyword evidence="2" id="KW-1133">Transmembrane helix</keyword>
<accession>A0ABW5FWH3</accession>
<dbReference type="RefSeq" id="WP_378266512.1">
    <property type="nucleotide sequence ID" value="NZ_JBHUKR010000007.1"/>
</dbReference>
<dbReference type="EMBL" id="JBHUKR010000007">
    <property type="protein sequence ID" value="MFD2418256.1"/>
    <property type="molecule type" value="Genomic_DNA"/>
</dbReference>
<dbReference type="InterPro" id="IPR009339">
    <property type="entry name" value="DUF998"/>
</dbReference>
<name>A0ABW5FWH3_9PSEU</name>
<comment type="caution">
    <text evidence="3">The sequence shown here is derived from an EMBL/GenBank/DDBJ whole genome shotgun (WGS) entry which is preliminary data.</text>
</comment>
<proteinExistence type="predicted"/>
<dbReference type="Proteomes" id="UP001597417">
    <property type="component" value="Unassembled WGS sequence"/>
</dbReference>
<feature type="region of interest" description="Disordered" evidence="1">
    <location>
        <begin position="90"/>
        <end position="122"/>
    </location>
</feature>
<sequence length="122" mass="13029">MYVTVTLAQELTRDGFDPRVHTFSNGLLTGVLMVLFAVGASRVLYTGRFAAWGPRLLGLYGAAIIIVDGIRRTPVPTCSPGRHDHARHRLAGAEVSSSRPARTAGLTTGNSHRRVGPSTSCT</sequence>
<feature type="transmembrane region" description="Helical" evidence="2">
    <location>
        <begin position="26"/>
        <end position="45"/>
    </location>
</feature>
<feature type="compositionally biased region" description="Polar residues" evidence="1">
    <location>
        <begin position="95"/>
        <end position="110"/>
    </location>
</feature>
<dbReference type="Pfam" id="PF06197">
    <property type="entry name" value="DUF998"/>
    <property type="match status" value="1"/>
</dbReference>
<evidence type="ECO:0000313" key="4">
    <source>
        <dbReference type="Proteomes" id="UP001597417"/>
    </source>
</evidence>
<keyword evidence="2" id="KW-0812">Transmembrane</keyword>
<keyword evidence="4" id="KW-1185">Reference proteome</keyword>
<organism evidence="3 4">
    <name type="scientific">Amycolatopsis pigmentata</name>
    <dbReference type="NCBI Taxonomy" id="450801"/>
    <lineage>
        <taxon>Bacteria</taxon>
        <taxon>Bacillati</taxon>
        <taxon>Actinomycetota</taxon>
        <taxon>Actinomycetes</taxon>
        <taxon>Pseudonocardiales</taxon>
        <taxon>Pseudonocardiaceae</taxon>
        <taxon>Amycolatopsis</taxon>
    </lineage>
</organism>
<gene>
    <name evidence="3" type="ORF">ACFSXZ_18190</name>
</gene>
<evidence type="ECO:0000256" key="1">
    <source>
        <dbReference type="SAM" id="MobiDB-lite"/>
    </source>
</evidence>